<dbReference type="Proteomes" id="UP000695022">
    <property type="component" value="Unplaced"/>
</dbReference>
<dbReference type="InterPro" id="IPR046753">
    <property type="entry name" value="TOIP1/2_C"/>
</dbReference>
<feature type="compositionally biased region" description="Low complexity" evidence="10">
    <location>
        <begin position="27"/>
        <end position="41"/>
    </location>
</feature>
<evidence type="ECO:0000256" key="4">
    <source>
        <dbReference type="ARBA" id="ARBA00022692"/>
    </source>
</evidence>
<gene>
    <name evidence="14" type="primary">LOC106820838</name>
</gene>
<evidence type="ECO:0000256" key="8">
    <source>
        <dbReference type="ARBA" id="ARBA00023242"/>
    </source>
</evidence>
<evidence type="ECO:0000256" key="10">
    <source>
        <dbReference type="SAM" id="MobiDB-lite"/>
    </source>
</evidence>
<keyword evidence="5 11" id="KW-1133">Transmembrane helix</keyword>
<evidence type="ECO:0000256" key="9">
    <source>
        <dbReference type="ARBA" id="ARBA00037847"/>
    </source>
</evidence>
<dbReference type="RefSeq" id="XP_014680901.1">
    <property type="nucleotide sequence ID" value="XM_014825415.1"/>
</dbReference>
<keyword evidence="8" id="KW-0539">Nucleus</keyword>
<dbReference type="InterPro" id="IPR038599">
    <property type="entry name" value="LAP1C-like_C_sf"/>
</dbReference>
<evidence type="ECO:0000256" key="3">
    <source>
        <dbReference type="ARBA" id="ARBA00022553"/>
    </source>
</evidence>
<feature type="transmembrane region" description="Helical" evidence="11">
    <location>
        <begin position="74"/>
        <end position="93"/>
    </location>
</feature>
<reference evidence="14" key="1">
    <citation type="submission" date="2025-08" db="UniProtKB">
        <authorList>
            <consortium name="RefSeq"/>
        </authorList>
    </citation>
    <scope>IDENTIFICATION</scope>
</reference>
<dbReference type="Pfam" id="PF05609">
    <property type="entry name" value="LAP1_C"/>
    <property type="match status" value="1"/>
</dbReference>
<evidence type="ECO:0000313" key="13">
    <source>
        <dbReference type="Proteomes" id="UP000695022"/>
    </source>
</evidence>
<evidence type="ECO:0000259" key="12">
    <source>
        <dbReference type="Pfam" id="PF05609"/>
    </source>
</evidence>
<keyword evidence="3" id="KW-0597">Phosphoprotein</keyword>
<sequence length="309" mass="34528">MSDSEESVSNGSHLDIPIDKSTSILNTSADSSSSPAVTSRRPIAESRSPSTPKKERKEIKKPVKRSTPKSDIPNLYTVGCIIMTGIVLFYTFYNLRVTETTAHKLQFNYTMFSESINDMQESFPKQSHRGWVVIKTAVKASLHHPKPTSPAVLLFASDASARGTSACLVRKISRVIETLTTNSDLVQRIDCQTYAKMSVADTKKDLEEKLSEGLKEDMRVIIIDSIEKLPAFASQLLYGFCDNIHAPRNSMVYLLTLNLPNYFEKNGTADEIVENFLYEQWHELGTDQLNPLMSRIANSVVAVNPDRTC</sequence>
<dbReference type="PANTHER" id="PTHR18843">
    <property type="entry name" value="TORSIN-1A-INTERACTING PROTEIN"/>
    <property type="match status" value="1"/>
</dbReference>
<evidence type="ECO:0000256" key="7">
    <source>
        <dbReference type="ARBA" id="ARBA00023180"/>
    </source>
</evidence>
<evidence type="ECO:0000256" key="1">
    <source>
        <dbReference type="ARBA" id="ARBA00004259"/>
    </source>
</evidence>
<keyword evidence="4 11" id="KW-0812">Transmembrane</keyword>
<feature type="domain" description="Torsin-1A-interacting protein 1/2 AAA+ activator" evidence="12">
    <location>
        <begin position="109"/>
        <end position="307"/>
    </location>
</feature>
<name>A0ABM1F8Y0_PRICU</name>
<comment type="subcellular location">
    <subcellularLocation>
        <location evidence="9">Endomembrane system</location>
        <topology evidence="9">Single-pass membrane protein</topology>
    </subcellularLocation>
    <subcellularLocation>
        <location evidence="1">Nucleus envelope</location>
    </subcellularLocation>
</comment>
<dbReference type="PANTHER" id="PTHR18843:SF7">
    <property type="entry name" value="LAMINA-ASSOCIATED POLYPEPTIDE 1B ISOFORM 1-RELATED"/>
    <property type="match status" value="1"/>
</dbReference>
<feature type="compositionally biased region" description="Basic and acidic residues" evidence="10">
    <location>
        <begin position="52"/>
        <end position="61"/>
    </location>
</feature>
<organism evidence="13 14">
    <name type="scientific">Priapulus caudatus</name>
    <name type="common">Priapulid worm</name>
    <dbReference type="NCBI Taxonomy" id="37621"/>
    <lineage>
        <taxon>Eukaryota</taxon>
        <taxon>Metazoa</taxon>
        <taxon>Ecdysozoa</taxon>
        <taxon>Scalidophora</taxon>
        <taxon>Priapulida</taxon>
        <taxon>Priapulimorpha</taxon>
        <taxon>Priapulimorphida</taxon>
        <taxon>Priapulidae</taxon>
        <taxon>Priapulus</taxon>
    </lineage>
</organism>
<evidence type="ECO:0000256" key="2">
    <source>
        <dbReference type="ARBA" id="ARBA00007860"/>
    </source>
</evidence>
<dbReference type="GeneID" id="106820838"/>
<comment type="similarity">
    <text evidence="2">Belongs to the TOR1AIP family.</text>
</comment>
<protein>
    <submittedName>
        <fullName evidence="14">Torsin-1A-interacting protein 2-like</fullName>
    </submittedName>
</protein>
<evidence type="ECO:0000256" key="5">
    <source>
        <dbReference type="ARBA" id="ARBA00022989"/>
    </source>
</evidence>
<accession>A0ABM1F8Y0</accession>
<evidence type="ECO:0000256" key="6">
    <source>
        <dbReference type="ARBA" id="ARBA00023136"/>
    </source>
</evidence>
<feature type="region of interest" description="Disordered" evidence="10">
    <location>
        <begin position="1"/>
        <end position="68"/>
    </location>
</feature>
<evidence type="ECO:0000313" key="14">
    <source>
        <dbReference type="RefSeq" id="XP_014680901.1"/>
    </source>
</evidence>
<keyword evidence="13" id="KW-1185">Reference proteome</keyword>
<keyword evidence="7" id="KW-0325">Glycoprotein</keyword>
<proteinExistence type="inferred from homology"/>
<dbReference type="Gene3D" id="3.40.50.12190">
    <property type="match status" value="1"/>
</dbReference>
<keyword evidence="6 11" id="KW-0472">Membrane</keyword>
<evidence type="ECO:0000256" key="11">
    <source>
        <dbReference type="SAM" id="Phobius"/>
    </source>
</evidence>
<dbReference type="InterPro" id="IPR008662">
    <property type="entry name" value="TOIP1/2"/>
</dbReference>